<evidence type="ECO:0000313" key="1">
    <source>
        <dbReference type="EMBL" id="KAF7316025.1"/>
    </source>
</evidence>
<name>A0A8H6TC28_9AGAR</name>
<accession>A0A8H6TC28</accession>
<dbReference type="Proteomes" id="UP000636479">
    <property type="component" value="Unassembled WGS sequence"/>
</dbReference>
<gene>
    <name evidence="1" type="ORF">MIND_00120200</name>
</gene>
<reference evidence="1" key="1">
    <citation type="submission" date="2020-05" db="EMBL/GenBank/DDBJ databases">
        <title>Mycena genomes resolve the evolution of fungal bioluminescence.</title>
        <authorList>
            <person name="Tsai I.J."/>
        </authorList>
    </citation>
    <scope>NUCLEOTIDE SEQUENCE</scope>
    <source>
        <strain evidence="1">171206Taipei</strain>
    </source>
</reference>
<dbReference type="GeneID" id="59340654"/>
<protein>
    <recommendedName>
        <fullName evidence="3">F-box domain-containing protein</fullName>
    </recommendedName>
</protein>
<proteinExistence type="predicted"/>
<dbReference type="InterPro" id="IPR032675">
    <property type="entry name" value="LRR_dom_sf"/>
</dbReference>
<organism evidence="1 2">
    <name type="scientific">Mycena indigotica</name>
    <dbReference type="NCBI Taxonomy" id="2126181"/>
    <lineage>
        <taxon>Eukaryota</taxon>
        <taxon>Fungi</taxon>
        <taxon>Dikarya</taxon>
        <taxon>Basidiomycota</taxon>
        <taxon>Agaricomycotina</taxon>
        <taxon>Agaricomycetes</taxon>
        <taxon>Agaricomycetidae</taxon>
        <taxon>Agaricales</taxon>
        <taxon>Marasmiineae</taxon>
        <taxon>Mycenaceae</taxon>
        <taxon>Mycena</taxon>
    </lineage>
</organism>
<comment type="caution">
    <text evidence="1">The sequence shown here is derived from an EMBL/GenBank/DDBJ whole genome shotgun (WGS) entry which is preliminary data.</text>
</comment>
<evidence type="ECO:0008006" key="3">
    <source>
        <dbReference type="Google" id="ProtNLM"/>
    </source>
</evidence>
<sequence>MAPGPALPVVLPGPVELVLAIAGYAPPPSLATLSRANSLFRAIAEECLYPRVVLDQHNFTQGFCWCRTMMASTRLALKVHSLVFDLHVMLESDATKALLAEELVRALRVCRDLTRLEVGYNFCDIPSTLGEFLGGGCPLRLTHLHLNSWEHITDLDAVWIEQAEITSLVIPCYEEHPDLGAVNLLPLTHIYAPLRAILPSDKTSWRLVHAVVSTIIPEEDEDPALPSFVSLGSYAATLTVLAVETHGPPGLTIYALLCLIADSLPNLTTLSYDETMGDGEERADGAI</sequence>
<evidence type="ECO:0000313" key="2">
    <source>
        <dbReference type="Proteomes" id="UP000636479"/>
    </source>
</evidence>
<dbReference type="RefSeq" id="XP_037226048.1">
    <property type="nucleotide sequence ID" value="XM_037358138.1"/>
</dbReference>
<dbReference type="Gene3D" id="3.80.10.10">
    <property type="entry name" value="Ribonuclease Inhibitor"/>
    <property type="match status" value="1"/>
</dbReference>
<dbReference type="EMBL" id="JACAZF010000001">
    <property type="protein sequence ID" value="KAF7316025.1"/>
    <property type="molecule type" value="Genomic_DNA"/>
</dbReference>
<dbReference type="AlphaFoldDB" id="A0A8H6TC28"/>
<keyword evidence="2" id="KW-1185">Reference proteome</keyword>